<dbReference type="GO" id="GO:0016740">
    <property type="term" value="F:transferase activity"/>
    <property type="evidence" value="ECO:0007669"/>
    <property type="project" value="UniProtKB-KW"/>
</dbReference>
<dbReference type="AlphaFoldDB" id="A0A517ZDF1"/>
<sequence precursor="true">MSHPGRYPLILSLLLLLAVPGSVTADDDRFDHRRMITPELRQNVDRGLAWLATRQQADGSFGLRSMYRTNPGVSGLCGLAFLASGSVPDRGPYGDVVRRTLDYVMSCATPTGYIIEGNAEYYHGPMYGHGFATLFLAEVYGMTEDKGVRDVLKRAVDLIVSSQNDEGGWRYDPGSQDADVSVTVCQAMALRAARNAGIAVPKETIDRCVDYLKKCQNPDGGFRYQMFRGAESEFARSAACVVALYTSGVHEGPEIERGLDYLRGFLPGSVQSRNRKYYFYAQYYAVQAAWHADGDLWRKWFPAVRDELLMMQRADGSWMNAGIGPEYATAMALLVLEVPNGFLPIFQR</sequence>
<accession>A0A517ZDF1</accession>
<evidence type="ECO:0000256" key="1">
    <source>
        <dbReference type="ARBA" id="ARBA00022737"/>
    </source>
</evidence>
<dbReference type="Proteomes" id="UP000320496">
    <property type="component" value="Chromosome"/>
</dbReference>
<gene>
    <name evidence="4" type="ORF">Mal4_48530</name>
</gene>
<dbReference type="OrthoDB" id="265313at2"/>
<feature type="domain" description="Prenyltransferase alpha-alpha toroid" evidence="3">
    <location>
        <begin position="99"/>
        <end position="258"/>
    </location>
</feature>
<dbReference type="RefSeq" id="WP_145371782.1">
    <property type="nucleotide sequence ID" value="NZ_CP036275.1"/>
</dbReference>
<dbReference type="Gene3D" id="1.50.10.20">
    <property type="match status" value="2"/>
</dbReference>
<organism evidence="4 5">
    <name type="scientific">Maioricimonas rarisocia</name>
    <dbReference type="NCBI Taxonomy" id="2528026"/>
    <lineage>
        <taxon>Bacteria</taxon>
        <taxon>Pseudomonadati</taxon>
        <taxon>Planctomycetota</taxon>
        <taxon>Planctomycetia</taxon>
        <taxon>Planctomycetales</taxon>
        <taxon>Planctomycetaceae</taxon>
        <taxon>Maioricimonas</taxon>
    </lineage>
</organism>
<dbReference type="EMBL" id="CP036275">
    <property type="protein sequence ID" value="QDU40495.1"/>
    <property type="molecule type" value="Genomic_DNA"/>
</dbReference>
<feature type="chain" id="PRO_5022129932" evidence="2">
    <location>
        <begin position="26"/>
        <end position="348"/>
    </location>
</feature>
<evidence type="ECO:0000256" key="2">
    <source>
        <dbReference type="SAM" id="SignalP"/>
    </source>
</evidence>
<dbReference type="CDD" id="cd00688">
    <property type="entry name" value="ISOPREN_C2_like"/>
    <property type="match status" value="1"/>
</dbReference>
<name>A0A517ZDF1_9PLAN</name>
<protein>
    <submittedName>
        <fullName evidence="4">Prenyltransferase and squalene oxidase repeat protein</fullName>
    </submittedName>
</protein>
<reference evidence="4 5" key="1">
    <citation type="submission" date="2019-02" db="EMBL/GenBank/DDBJ databases">
        <title>Deep-cultivation of Planctomycetes and their phenomic and genomic characterization uncovers novel biology.</title>
        <authorList>
            <person name="Wiegand S."/>
            <person name="Jogler M."/>
            <person name="Boedeker C."/>
            <person name="Pinto D."/>
            <person name="Vollmers J."/>
            <person name="Rivas-Marin E."/>
            <person name="Kohn T."/>
            <person name="Peeters S.H."/>
            <person name="Heuer A."/>
            <person name="Rast P."/>
            <person name="Oberbeckmann S."/>
            <person name="Bunk B."/>
            <person name="Jeske O."/>
            <person name="Meyerdierks A."/>
            <person name="Storesund J.E."/>
            <person name="Kallscheuer N."/>
            <person name="Luecker S."/>
            <person name="Lage O.M."/>
            <person name="Pohl T."/>
            <person name="Merkel B.J."/>
            <person name="Hornburger P."/>
            <person name="Mueller R.-W."/>
            <person name="Bruemmer F."/>
            <person name="Labrenz M."/>
            <person name="Spormann A.M."/>
            <person name="Op den Camp H."/>
            <person name="Overmann J."/>
            <person name="Amann R."/>
            <person name="Jetten M.S.M."/>
            <person name="Mascher T."/>
            <person name="Medema M.H."/>
            <person name="Devos D.P."/>
            <person name="Kaster A.-K."/>
            <person name="Ovreas L."/>
            <person name="Rohde M."/>
            <person name="Galperin M.Y."/>
            <person name="Jogler C."/>
        </authorList>
    </citation>
    <scope>NUCLEOTIDE SEQUENCE [LARGE SCALE GENOMIC DNA]</scope>
    <source>
        <strain evidence="4 5">Mal4</strain>
    </source>
</reference>
<keyword evidence="2" id="KW-0732">Signal</keyword>
<proteinExistence type="predicted"/>
<dbReference type="KEGG" id="mri:Mal4_48530"/>
<keyword evidence="1" id="KW-0677">Repeat</keyword>
<dbReference type="SUPFAM" id="SSF48239">
    <property type="entry name" value="Terpenoid cyclases/Protein prenyltransferases"/>
    <property type="match status" value="1"/>
</dbReference>
<keyword evidence="4" id="KW-0808">Transferase</keyword>
<feature type="signal peptide" evidence="2">
    <location>
        <begin position="1"/>
        <end position="25"/>
    </location>
</feature>
<evidence type="ECO:0000313" key="5">
    <source>
        <dbReference type="Proteomes" id="UP000320496"/>
    </source>
</evidence>
<dbReference type="InterPro" id="IPR008930">
    <property type="entry name" value="Terpenoid_cyclase/PrenylTrfase"/>
</dbReference>
<evidence type="ECO:0000313" key="4">
    <source>
        <dbReference type="EMBL" id="QDU40495.1"/>
    </source>
</evidence>
<dbReference type="InterPro" id="IPR001330">
    <property type="entry name" value="Prenyltrans"/>
</dbReference>
<evidence type="ECO:0000259" key="3">
    <source>
        <dbReference type="Pfam" id="PF00432"/>
    </source>
</evidence>
<keyword evidence="5" id="KW-1185">Reference proteome</keyword>
<dbReference type="Pfam" id="PF00432">
    <property type="entry name" value="Prenyltrans"/>
    <property type="match status" value="1"/>
</dbReference>